<dbReference type="PANTHER" id="PTHR24321:SF15">
    <property type="entry name" value="OXIDOREDUCTASE UCPA"/>
    <property type="match status" value="1"/>
</dbReference>
<proteinExistence type="inferred from homology"/>
<evidence type="ECO:0000256" key="2">
    <source>
        <dbReference type="ARBA" id="ARBA00023002"/>
    </source>
</evidence>
<name>A0A381URS3_9ZZZZ</name>
<dbReference type="Gene3D" id="3.40.50.720">
    <property type="entry name" value="NAD(P)-binding Rossmann-like Domain"/>
    <property type="match status" value="1"/>
</dbReference>
<accession>A0A381URS3</accession>
<comment type="similarity">
    <text evidence="1">Belongs to the short-chain dehydrogenases/reductases (SDR) family.</text>
</comment>
<dbReference type="SUPFAM" id="SSF51735">
    <property type="entry name" value="NAD(P)-binding Rossmann-fold domains"/>
    <property type="match status" value="1"/>
</dbReference>
<dbReference type="PROSITE" id="PS00061">
    <property type="entry name" value="ADH_SHORT"/>
    <property type="match status" value="1"/>
</dbReference>
<keyword evidence="2" id="KW-0560">Oxidoreductase</keyword>
<dbReference type="EMBL" id="UINC01006986">
    <property type="protein sequence ID" value="SVA30790.1"/>
    <property type="molecule type" value="Genomic_DNA"/>
</dbReference>
<sequence>MGRISNKVVIITGAASGLGKADAIRLSEEGAKLVLTDINVQEGKLVAKDCKNEALFFEQDVSQENSWPDLMKATISEFGKLDVLVNNAGIAPIGNIESTTTDQWHDILKVNLDSVFFGCRAAIPEISKSGGGSIINMSSTTALVGLSPYLAYSAAKGGIRSMTKSIAMHCQEQKNNIRCNSIHPGSIFTPMVDNALQTLAGIKLMEQDDPEATRKAMGIGEPLDVANMVLFLASDESKHINGAELVIDNGATAGDISG</sequence>
<evidence type="ECO:0000313" key="3">
    <source>
        <dbReference type="EMBL" id="SVA30790.1"/>
    </source>
</evidence>
<reference evidence="3" key="1">
    <citation type="submission" date="2018-05" db="EMBL/GenBank/DDBJ databases">
        <authorList>
            <person name="Lanie J.A."/>
            <person name="Ng W.-L."/>
            <person name="Kazmierczak K.M."/>
            <person name="Andrzejewski T.M."/>
            <person name="Davidsen T.M."/>
            <person name="Wayne K.J."/>
            <person name="Tettelin H."/>
            <person name="Glass J.I."/>
            <person name="Rusch D."/>
            <person name="Podicherti R."/>
            <person name="Tsui H.-C.T."/>
            <person name="Winkler M.E."/>
        </authorList>
    </citation>
    <scope>NUCLEOTIDE SEQUENCE</scope>
</reference>
<dbReference type="InterPro" id="IPR020904">
    <property type="entry name" value="Sc_DH/Rdtase_CS"/>
</dbReference>
<dbReference type="InterPro" id="IPR036291">
    <property type="entry name" value="NAD(P)-bd_dom_sf"/>
</dbReference>
<dbReference type="PRINTS" id="PR00081">
    <property type="entry name" value="GDHRDH"/>
</dbReference>
<organism evidence="3">
    <name type="scientific">marine metagenome</name>
    <dbReference type="NCBI Taxonomy" id="408172"/>
    <lineage>
        <taxon>unclassified sequences</taxon>
        <taxon>metagenomes</taxon>
        <taxon>ecological metagenomes</taxon>
    </lineage>
</organism>
<dbReference type="FunFam" id="3.40.50.720:FF:000084">
    <property type="entry name" value="Short-chain dehydrogenase reductase"/>
    <property type="match status" value="1"/>
</dbReference>
<evidence type="ECO:0008006" key="4">
    <source>
        <dbReference type="Google" id="ProtNLM"/>
    </source>
</evidence>
<dbReference type="PANTHER" id="PTHR24321">
    <property type="entry name" value="DEHYDROGENASES, SHORT CHAIN"/>
    <property type="match status" value="1"/>
</dbReference>
<dbReference type="GO" id="GO:0016491">
    <property type="term" value="F:oxidoreductase activity"/>
    <property type="evidence" value="ECO:0007669"/>
    <property type="project" value="UniProtKB-KW"/>
</dbReference>
<gene>
    <name evidence="3" type="ORF">METZ01_LOCUS83644</name>
</gene>
<dbReference type="AlphaFoldDB" id="A0A381URS3"/>
<protein>
    <recommendedName>
        <fullName evidence="4">Short-chain dehydrogenase</fullName>
    </recommendedName>
</protein>
<dbReference type="Pfam" id="PF13561">
    <property type="entry name" value="adh_short_C2"/>
    <property type="match status" value="1"/>
</dbReference>
<evidence type="ECO:0000256" key="1">
    <source>
        <dbReference type="ARBA" id="ARBA00006484"/>
    </source>
</evidence>
<dbReference type="PRINTS" id="PR00080">
    <property type="entry name" value="SDRFAMILY"/>
</dbReference>
<dbReference type="InterPro" id="IPR002347">
    <property type="entry name" value="SDR_fam"/>
</dbReference>